<dbReference type="Proteomes" id="UP001500936">
    <property type="component" value="Unassembled WGS sequence"/>
</dbReference>
<dbReference type="InterPro" id="IPR006103">
    <property type="entry name" value="Glyco_hydro_2_cat"/>
</dbReference>
<dbReference type="InterPro" id="IPR029044">
    <property type="entry name" value="Nucleotide-diphossugar_trans"/>
</dbReference>
<keyword evidence="6" id="KW-1185">Reference proteome</keyword>
<keyword evidence="2" id="KW-0472">Membrane</keyword>
<feature type="domain" description="Glycosyltransferase 2-like" evidence="3">
    <location>
        <begin position="309"/>
        <end position="463"/>
    </location>
</feature>
<keyword evidence="2" id="KW-1133">Transmembrane helix</keyword>
<dbReference type="Pfam" id="PF00535">
    <property type="entry name" value="Glycos_transf_2"/>
    <property type="match status" value="1"/>
</dbReference>
<dbReference type="SUPFAM" id="SSF51445">
    <property type="entry name" value="(Trans)glycosidases"/>
    <property type="match status" value="1"/>
</dbReference>
<protein>
    <recommendedName>
        <fullName evidence="7">Glycosyltransferase, catalytic subunit of cellulose synthase and poly-beta-1,6-N-acetylglucosamine synthase</fullName>
    </recommendedName>
</protein>
<dbReference type="SUPFAM" id="SSF53448">
    <property type="entry name" value="Nucleotide-diphospho-sugar transferases"/>
    <property type="match status" value="1"/>
</dbReference>
<dbReference type="Pfam" id="PF02836">
    <property type="entry name" value="Glyco_hydro_2_C"/>
    <property type="match status" value="1"/>
</dbReference>
<feature type="transmembrane region" description="Helical" evidence="2">
    <location>
        <begin position="615"/>
        <end position="636"/>
    </location>
</feature>
<feature type="transmembrane region" description="Helical" evidence="2">
    <location>
        <begin position="795"/>
        <end position="813"/>
    </location>
</feature>
<dbReference type="InterPro" id="IPR001173">
    <property type="entry name" value="Glyco_trans_2-like"/>
</dbReference>
<reference evidence="6" key="1">
    <citation type="journal article" date="2019" name="Int. J. Syst. Evol. Microbiol.">
        <title>The Global Catalogue of Microorganisms (GCM) 10K type strain sequencing project: providing services to taxonomists for standard genome sequencing and annotation.</title>
        <authorList>
            <consortium name="The Broad Institute Genomics Platform"/>
            <consortium name="The Broad Institute Genome Sequencing Center for Infectious Disease"/>
            <person name="Wu L."/>
            <person name="Ma J."/>
        </authorList>
    </citation>
    <scope>NUCLEOTIDE SEQUENCE [LARGE SCALE GENOMIC DNA]</scope>
    <source>
        <strain evidence="6">JCM 17925</strain>
    </source>
</reference>
<sequence>MKVCEEIGQACFRPSVEGKFITIGGEKFYIKGVTYGTFRPDEQGNQFPSPRTVEHDFSLMVRHGINAVRTYTVPPRYLLELAGDYGLKVMVGLPWEQHITFLDEAARVREIIGRVQEGVRSCAQHPAVLCYTIGNEIPAQIVRWYGPKRIEQFLHQLFNAVKAIDPDGLVTYVNYPTTEYLSLPFLDFDCFNVYLETEEKLSAYLARLHNLTGDRPLVLAEIGLDSMRNGEERQAEVLDWQIRTIFGKGCAGTFVFAWTDEWWRGGFEIEDWDFGIVTRQRQPKRALATVAQVFADAPFASKTQLPKISVVVCTYNGAATIRDCMNGLLELDYPDFEVIVVSDGSTDQTPGIVGLYPFRLICTPNRGLSNARNTGLEAATGDIVAYIDDDAYPDPHWLHYLAYSYLNTKHAGMGGPNLLPEHDGPIATSVFHAPGGPVHVLTTDEIAEHIPGCNMSFRREVLLEIGGFDPIYRAAGDDVDVCWRVQQKGYTIGYHPSATVWHHRRNSLQAYWKQQQGYGRAEALLERKWPEKYNTLGHLSWGGRIYGNGVTQPLELRRRKIFHGIWGSAPFQSVYQPAPSLLACLPLMPEWYLLTGGLALLSVLGLVWSPLLWAIPGFVATLAIVLIQAGVSAARAPYKAPTRKQQGWFWLLTSWLHVIQPLARLYGRFAYGLTPWRKRGPARYQWHHLFARTSHVTRWSENWRSLEDWLADMERHLKATNVRVRSGGEFDAWDLQVSGSFFAAVRGLLTIEEHGGGKQLLRLRCRARSSMVGRWLFFVSIGLGGLAVWHQAYLISLLFGLMSLGLLVGFFTGTARAMIAFCEAFQQPVTDSPAETDDQDTAADGPEKEPELLSLPFAGETLVTVHPQKITPGVL</sequence>
<evidence type="ECO:0000259" key="3">
    <source>
        <dbReference type="Pfam" id="PF00535"/>
    </source>
</evidence>
<gene>
    <name evidence="5" type="ORF">GCM10023187_18530</name>
</gene>
<evidence type="ECO:0008006" key="7">
    <source>
        <dbReference type="Google" id="ProtNLM"/>
    </source>
</evidence>
<evidence type="ECO:0000313" key="5">
    <source>
        <dbReference type="EMBL" id="GAA4402933.1"/>
    </source>
</evidence>
<dbReference type="RefSeq" id="WP_345266268.1">
    <property type="nucleotide sequence ID" value="NZ_BAABHB010000003.1"/>
</dbReference>
<dbReference type="PANTHER" id="PTHR43685:SF2">
    <property type="entry name" value="GLYCOSYLTRANSFERASE 2-LIKE DOMAIN-CONTAINING PROTEIN"/>
    <property type="match status" value="1"/>
</dbReference>
<feature type="transmembrane region" description="Helical" evidence="2">
    <location>
        <begin position="591"/>
        <end position="608"/>
    </location>
</feature>
<feature type="region of interest" description="Disordered" evidence="1">
    <location>
        <begin position="830"/>
        <end position="850"/>
    </location>
</feature>
<evidence type="ECO:0000256" key="2">
    <source>
        <dbReference type="SAM" id="Phobius"/>
    </source>
</evidence>
<keyword evidence="2" id="KW-0812">Transmembrane</keyword>
<comment type="caution">
    <text evidence="5">The sequence shown here is derived from an EMBL/GenBank/DDBJ whole genome shotgun (WGS) entry which is preliminary data.</text>
</comment>
<proteinExistence type="predicted"/>
<dbReference type="InterPro" id="IPR050834">
    <property type="entry name" value="Glycosyltransf_2"/>
</dbReference>
<feature type="transmembrane region" description="Helical" evidence="2">
    <location>
        <begin position="648"/>
        <end position="667"/>
    </location>
</feature>
<name>A0ABP8K9V3_9BACT</name>
<dbReference type="InterPro" id="IPR017853">
    <property type="entry name" value="GH"/>
</dbReference>
<accession>A0ABP8K9V3</accession>
<evidence type="ECO:0000256" key="1">
    <source>
        <dbReference type="SAM" id="MobiDB-lite"/>
    </source>
</evidence>
<dbReference type="Gene3D" id="3.20.20.80">
    <property type="entry name" value="Glycosidases"/>
    <property type="match status" value="1"/>
</dbReference>
<feature type="transmembrane region" description="Helical" evidence="2">
    <location>
        <begin position="772"/>
        <end position="789"/>
    </location>
</feature>
<dbReference type="PANTHER" id="PTHR43685">
    <property type="entry name" value="GLYCOSYLTRANSFERASE"/>
    <property type="match status" value="1"/>
</dbReference>
<dbReference type="EMBL" id="BAABHB010000003">
    <property type="protein sequence ID" value="GAA4402933.1"/>
    <property type="molecule type" value="Genomic_DNA"/>
</dbReference>
<feature type="domain" description="Glycoside hydrolase family 2 catalytic" evidence="4">
    <location>
        <begin position="16"/>
        <end position="228"/>
    </location>
</feature>
<evidence type="ECO:0000313" key="6">
    <source>
        <dbReference type="Proteomes" id="UP001500936"/>
    </source>
</evidence>
<dbReference type="Gene3D" id="3.90.550.10">
    <property type="entry name" value="Spore Coat Polysaccharide Biosynthesis Protein SpsA, Chain A"/>
    <property type="match status" value="1"/>
</dbReference>
<organism evidence="5 6">
    <name type="scientific">Nibrella viscosa</name>
    <dbReference type="NCBI Taxonomy" id="1084524"/>
    <lineage>
        <taxon>Bacteria</taxon>
        <taxon>Pseudomonadati</taxon>
        <taxon>Bacteroidota</taxon>
        <taxon>Cytophagia</taxon>
        <taxon>Cytophagales</taxon>
        <taxon>Spirosomataceae</taxon>
        <taxon>Nibrella</taxon>
    </lineage>
</organism>
<evidence type="ECO:0000259" key="4">
    <source>
        <dbReference type="Pfam" id="PF02836"/>
    </source>
</evidence>